<sequence>GILMNKIFFKGERAVFIMELPLYHIPNFKTIGIFVFNRIKSFIVRAGTTILIVSIIVWLFTILPTGELETSYLAKLGENLTPLGRFIGFDWRMILTLITSFIAKEKSEE</sequence>
<reference evidence="4" key="1">
    <citation type="journal article" date="2014" name="Front. Microbiol.">
        <title>High frequency of phylogenetically diverse reductive dehalogenase-homologous genes in deep subseafloor sedimentary metagenomes.</title>
        <authorList>
            <person name="Kawai M."/>
            <person name="Futagami T."/>
            <person name="Toyoda A."/>
            <person name="Takaki Y."/>
            <person name="Nishi S."/>
            <person name="Hori S."/>
            <person name="Arai W."/>
            <person name="Tsubouchi T."/>
            <person name="Morono Y."/>
            <person name="Uchiyama I."/>
            <person name="Ito T."/>
            <person name="Fujiyama A."/>
            <person name="Inagaki F."/>
            <person name="Takami H."/>
        </authorList>
    </citation>
    <scope>NUCLEOTIDE SEQUENCE</scope>
    <source>
        <strain evidence="4">Expedition CK06-06</strain>
    </source>
</reference>
<feature type="domain" description="Nucleoside transporter/FeoB GTPase Gate" evidence="3">
    <location>
        <begin position="44"/>
        <end position="105"/>
    </location>
</feature>
<keyword evidence="1" id="KW-1133">Transmembrane helix</keyword>
<evidence type="ECO:0000259" key="3">
    <source>
        <dbReference type="Pfam" id="PF07670"/>
    </source>
</evidence>
<dbReference type="GO" id="GO:0005886">
    <property type="term" value="C:plasma membrane"/>
    <property type="evidence" value="ECO:0007669"/>
    <property type="project" value="TreeGrafter"/>
</dbReference>
<dbReference type="InterPro" id="IPR050860">
    <property type="entry name" value="FeoB_GTPase"/>
</dbReference>
<keyword evidence="1" id="KW-0812">Transmembrane</keyword>
<evidence type="ECO:0000256" key="1">
    <source>
        <dbReference type="SAM" id="Phobius"/>
    </source>
</evidence>
<dbReference type="InterPro" id="IPR011640">
    <property type="entry name" value="Fe2_transport_prot_B_C"/>
</dbReference>
<gene>
    <name evidence="4" type="ORF">S06H3_37961</name>
</gene>
<name>X1P9L5_9ZZZZ</name>
<dbReference type="EMBL" id="BARV01023106">
    <property type="protein sequence ID" value="GAI27619.1"/>
    <property type="molecule type" value="Genomic_DNA"/>
</dbReference>
<feature type="domain" description="Ferrous iron transport protein B C-terminal" evidence="2">
    <location>
        <begin position="1"/>
        <end position="38"/>
    </location>
</feature>
<dbReference type="InterPro" id="IPR011642">
    <property type="entry name" value="Gate_dom"/>
</dbReference>
<dbReference type="AlphaFoldDB" id="X1P9L5"/>
<dbReference type="PANTHER" id="PTHR43185">
    <property type="entry name" value="FERROUS IRON TRANSPORT PROTEIN B"/>
    <property type="match status" value="1"/>
</dbReference>
<evidence type="ECO:0000313" key="4">
    <source>
        <dbReference type="EMBL" id="GAI27619.1"/>
    </source>
</evidence>
<dbReference type="GO" id="GO:0015093">
    <property type="term" value="F:ferrous iron transmembrane transporter activity"/>
    <property type="evidence" value="ECO:0007669"/>
    <property type="project" value="InterPro"/>
</dbReference>
<evidence type="ECO:0000259" key="2">
    <source>
        <dbReference type="Pfam" id="PF07664"/>
    </source>
</evidence>
<feature type="non-terminal residue" evidence="4">
    <location>
        <position position="1"/>
    </location>
</feature>
<keyword evidence="1" id="KW-0472">Membrane</keyword>
<comment type="caution">
    <text evidence="4">The sequence shown here is derived from an EMBL/GenBank/DDBJ whole genome shotgun (WGS) entry which is preliminary data.</text>
</comment>
<dbReference type="PANTHER" id="PTHR43185:SF1">
    <property type="entry name" value="FE(2+) TRANSPORTER FEOB"/>
    <property type="match status" value="1"/>
</dbReference>
<proteinExistence type="predicted"/>
<protein>
    <submittedName>
        <fullName evidence="4">Uncharacterized protein</fullName>
    </submittedName>
</protein>
<dbReference type="Pfam" id="PF07664">
    <property type="entry name" value="FeoB_C"/>
    <property type="match status" value="1"/>
</dbReference>
<accession>X1P9L5</accession>
<feature type="transmembrane region" description="Helical" evidence="1">
    <location>
        <begin position="42"/>
        <end position="63"/>
    </location>
</feature>
<dbReference type="Pfam" id="PF07670">
    <property type="entry name" value="Gate"/>
    <property type="match status" value="1"/>
</dbReference>
<organism evidence="4">
    <name type="scientific">marine sediment metagenome</name>
    <dbReference type="NCBI Taxonomy" id="412755"/>
    <lineage>
        <taxon>unclassified sequences</taxon>
        <taxon>metagenomes</taxon>
        <taxon>ecological metagenomes</taxon>
    </lineage>
</organism>